<name>A0AAP0E4L1_9MAGN</name>
<proteinExistence type="predicted"/>
<sequence>MKSSTVICLYALKLLHLSTMAIASNDSQLWRWNNIYHVEIGILRIASLVFINNVLLFYKDLISKIQANKGIDCARQGL</sequence>
<comment type="caution">
    <text evidence="3">The sequence shown here is derived from an EMBL/GenBank/DDBJ whole genome shotgun (WGS) entry which is preliminary data.</text>
</comment>
<accession>A0AAP0E4L1</accession>
<evidence type="ECO:0000313" key="4">
    <source>
        <dbReference type="Proteomes" id="UP001420932"/>
    </source>
</evidence>
<reference evidence="3 4" key="1">
    <citation type="submission" date="2024-01" db="EMBL/GenBank/DDBJ databases">
        <title>Genome assemblies of Stephania.</title>
        <authorList>
            <person name="Yang L."/>
        </authorList>
    </citation>
    <scope>NUCLEOTIDE SEQUENCE [LARGE SCALE GENOMIC DNA]</scope>
    <source>
        <strain evidence="3">YNDBR</strain>
        <tissue evidence="3">Leaf</tissue>
    </source>
</reference>
<dbReference type="EMBL" id="JBBNAF010000013">
    <property type="protein sequence ID" value="KAK9086494.1"/>
    <property type="molecule type" value="Genomic_DNA"/>
</dbReference>
<protein>
    <recommendedName>
        <fullName evidence="5">Secreted protein</fullName>
    </recommendedName>
</protein>
<feature type="chain" id="PRO_5042931590" description="Secreted protein" evidence="2">
    <location>
        <begin position="24"/>
        <end position="78"/>
    </location>
</feature>
<gene>
    <name evidence="3" type="ORF">Syun_028888</name>
</gene>
<dbReference type="Proteomes" id="UP001420932">
    <property type="component" value="Unassembled WGS sequence"/>
</dbReference>
<evidence type="ECO:0008006" key="5">
    <source>
        <dbReference type="Google" id="ProtNLM"/>
    </source>
</evidence>
<keyword evidence="2" id="KW-0732">Signal</keyword>
<keyword evidence="1" id="KW-0812">Transmembrane</keyword>
<organism evidence="3 4">
    <name type="scientific">Stephania yunnanensis</name>
    <dbReference type="NCBI Taxonomy" id="152371"/>
    <lineage>
        <taxon>Eukaryota</taxon>
        <taxon>Viridiplantae</taxon>
        <taxon>Streptophyta</taxon>
        <taxon>Embryophyta</taxon>
        <taxon>Tracheophyta</taxon>
        <taxon>Spermatophyta</taxon>
        <taxon>Magnoliopsida</taxon>
        <taxon>Ranunculales</taxon>
        <taxon>Menispermaceae</taxon>
        <taxon>Menispermoideae</taxon>
        <taxon>Cissampelideae</taxon>
        <taxon>Stephania</taxon>
    </lineage>
</organism>
<evidence type="ECO:0000256" key="2">
    <source>
        <dbReference type="SAM" id="SignalP"/>
    </source>
</evidence>
<evidence type="ECO:0000313" key="3">
    <source>
        <dbReference type="EMBL" id="KAK9086494.1"/>
    </source>
</evidence>
<evidence type="ECO:0000256" key="1">
    <source>
        <dbReference type="SAM" id="Phobius"/>
    </source>
</evidence>
<keyword evidence="1" id="KW-0472">Membrane</keyword>
<feature type="signal peptide" evidence="2">
    <location>
        <begin position="1"/>
        <end position="23"/>
    </location>
</feature>
<keyword evidence="1" id="KW-1133">Transmembrane helix</keyword>
<feature type="transmembrane region" description="Helical" evidence="1">
    <location>
        <begin position="39"/>
        <end position="58"/>
    </location>
</feature>
<keyword evidence="4" id="KW-1185">Reference proteome</keyword>
<dbReference type="AlphaFoldDB" id="A0AAP0E4L1"/>